<dbReference type="RefSeq" id="WP_245910858.1">
    <property type="nucleotide sequence ID" value="NZ_FXYH01000013.1"/>
</dbReference>
<accession>A0A238KUG7</accession>
<name>A0A238KUG7_9RHOB</name>
<dbReference type="AlphaFoldDB" id="A0A238KUG7"/>
<dbReference type="Proteomes" id="UP000220836">
    <property type="component" value="Unassembled WGS sequence"/>
</dbReference>
<evidence type="ECO:0000313" key="1">
    <source>
        <dbReference type="EMBL" id="SMX46300.1"/>
    </source>
</evidence>
<evidence type="ECO:0000313" key="2">
    <source>
        <dbReference type="Proteomes" id="UP000220836"/>
    </source>
</evidence>
<evidence type="ECO:0008006" key="3">
    <source>
        <dbReference type="Google" id="ProtNLM"/>
    </source>
</evidence>
<keyword evidence="2" id="KW-1185">Reference proteome</keyword>
<protein>
    <recommendedName>
        <fullName evidence="3">DUF2867 domain-containing protein</fullName>
    </recommendedName>
</protein>
<organism evidence="1 2">
    <name type="scientific">Pelagimonas varians</name>
    <dbReference type="NCBI Taxonomy" id="696760"/>
    <lineage>
        <taxon>Bacteria</taxon>
        <taxon>Pseudomonadati</taxon>
        <taxon>Pseudomonadota</taxon>
        <taxon>Alphaproteobacteria</taxon>
        <taxon>Rhodobacterales</taxon>
        <taxon>Roseobacteraceae</taxon>
        <taxon>Pelagimonas</taxon>
    </lineage>
</organism>
<dbReference type="InterPro" id="IPR021295">
    <property type="entry name" value="DUF2867"/>
</dbReference>
<sequence>MSKVFYCPLPATSALHQMHAPDDFLDCYRVASNMAPRPAAEIITNFPDWVRPLLALRGLITSPFGLKQSDNNDLDSVGPFPVVSDTDHELIAGFDDKHLNFRVSVLQQDGHVHLATWVHVNNLGGRIYLTSIMPFHIAIARNALSRVARHTISGQSQRDTVEAL</sequence>
<dbReference type="Pfam" id="PF11066">
    <property type="entry name" value="DUF2867"/>
    <property type="match status" value="1"/>
</dbReference>
<gene>
    <name evidence="1" type="ORF">PEV8663_03216</name>
</gene>
<proteinExistence type="predicted"/>
<reference evidence="1 2" key="1">
    <citation type="submission" date="2017-05" db="EMBL/GenBank/DDBJ databases">
        <authorList>
            <person name="Song R."/>
            <person name="Chenine A.L."/>
            <person name="Ruprecht R.M."/>
        </authorList>
    </citation>
    <scope>NUCLEOTIDE SEQUENCE [LARGE SCALE GENOMIC DNA]</scope>
    <source>
        <strain evidence="1 2">CECT 8663</strain>
    </source>
</reference>
<dbReference type="EMBL" id="FXYH01000013">
    <property type="protein sequence ID" value="SMX46300.1"/>
    <property type="molecule type" value="Genomic_DNA"/>
</dbReference>